<reference evidence="1" key="1">
    <citation type="submission" date="2018-11" db="EMBL/GenBank/DDBJ databases">
        <authorList>
            <consortium name="Pathogen Informatics"/>
        </authorList>
    </citation>
    <scope>NUCLEOTIDE SEQUENCE</scope>
</reference>
<protein>
    <submittedName>
        <fullName evidence="1">Uncharacterized protein</fullName>
    </submittedName>
</protein>
<dbReference type="AlphaFoldDB" id="A0A448XGH4"/>
<comment type="caution">
    <text evidence="1">The sequence shown here is derived from an EMBL/GenBank/DDBJ whole genome shotgun (WGS) entry which is preliminary data.</text>
</comment>
<accession>A0A448XGH4</accession>
<dbReference type="EMBL" id="CAAALY010251138">
    <property type="protein sequence ID" value="VEL35979.1"/>
    <property type="molecule type" value="Genomic_DNA"/>
</dbReference>
<dbReference type="Proteomes" id="UP000784294">
    <property type="component" value="Unassembled WGS sequence"/>
</dbReference>
<proteinExistence type="predicted"/>
<sequence length="91" mass="8875">MGAAGYCTSGDSPGFITLNGTISRAQLDTALASSAKSDSLQEHITFPASGTGAIAPGQDVNVFMVGLTADGTSLGTATKVTLPADPGEAGS</sequence>
<evidence type="ECO:0000313" key="1">
    <source>
        <dbReference type="EMBL" id="VEL35979.1"/>
    </source>
</evidence>
<keyword evidence="2" id="KW-1185">Reference proteome</keyword>
<evidence type="ECO:0000313" key="2">
    <source>
        <dbReference type="Proteomes" id="UP000784294"/>
    </source>
</evidence>
<name>A0A448XGH4_9PLAT</name>
<organism evidence="1 2">
    <name type="scientific">Protopolystoma xenopodis</name>
    <dbReference type="NCBI Taxonomy" id="117903"/>
    <lineage>
        <taxon>Eukaryota</taxon>
        <taxon>Metazoa</taxon>
        <taxon>Spiralia</taxon>
        <taxon>Lophotrochozoa</taxon>
        <taxon>Platyhelminthes</taxon>
        <taxon>Monogenea</taxon>
        <taxon>Polyopisthocotylea</taxon>
        <taxon>Polystomatidea</taxon>
        <taxon>Polystomatidae</taxon>
        <taxon>Protopolystoma</taxon>
    </lineage>
</organism>
<gene>
    <name evidence="1" type="ORF">PXEA_LOCUS29419</name>
</gene>